<sequence>MPNGEGYGLQGKIYAHTRVMWRTQQRIEALKGDPIHFPAAYREWLEPIYSEDINESEPAWVVAGMEAFENETFTKKIKARQMLDWAEHPGFKDTESNERAVTRDGEMSVPLVAYVQTATGRQLLDGRVYEQLENFHQQEALALNQVNVPASWGHKLKLERDEFGRVWLESTINGGEMIINLKRQCLRYTQERGMEKDDEFID</sequence>
<dbReference type="AlphaFoldDB" id="A0AAU7QFH2"/>
<organism evidence="1">
    <name type="scientific">Acerihabitans sp. KWT182</name>
    <dbReference type="NCBI Taxonomy" id="3157919"/>
    <lineage>
        <taxon>Bacteria</taxon>
        <taxon>Pseudomonadati</taxon>
        <taxon>Pseudomonadota</taxon>
        <taxon>Gammaproteobacteria</taxon>
        <taxon>Enterobacterales</taxon>
        <taxon>Pectobacteriaceae</taxon>
        <taxon>Acerihabitans</taxon>
    </lineage>
</organism>
<protein>
    <submittedName>
        <fullName evidence="1">Uncharacterized protein</fullName>
    </submittedName>
</protein>
<accession>A0AAU7QFH2</accession>
<proteinExistence type="predicted"/>
<evidence type="ECO:0000313" key="1">
    <source>
        <dbReference type="EMBL" id="XBS71397.1"/>
    </source>
</evidence>
<dbReference type="EMBL" id="CP157947">
    <property type="protein sequence ID" value="XBS71397.1"/>
    <property type="molecule type" value="Genomic_DNA"/>
</dbReference>
<gene>
    <name evidence="1" type="ORF">ABK905_10925</name>
</gene>
<name>A0AAU7QFH2_9GAMM</name>
<reference evidence="1" key="1">
    <citation type="submission" date="2024-06" db="EMBL/GenBank/DDBJ databases">
        <authorList>
            <person name="Coelho C."/>
            <person name="Bento M."/>
            <person name="Garcia E."/>
            <person name="Camelo A."/>
            <person name="Brandao I."/>
            <person name="Espirito Santo C."/>
            <person name="Trovao J."/>
            <person name="Verissimo A."/>
            <person name="Costa J."/>
            <person name="Tiago I."/>
        </authorList>
    </citation>
    <scope>NUCLEOTIDE SEQUENCE</scope>
    <source>
        <strain evidence="1">KWT182</strain>
    </source>
</reference>